<dbReference type="Proteomes" id="UP001209276">
    <property type="component" value="Unassembled WGS sequence"/>
</dbReference>
<keyword evidence="10" id="KW-1185">Reference proteome</keyword>
<reference evidence="7 10" key="2">
    <citation type="submission" date="2022-05" db="EMBL/GenBank/DDBJ databases">
        <title>Genome Sequencing of Bee-Associated Microbes.</title>
        <authorList>
            <person name="Dunlap C."/>
        </authorList>
    </citation>
    <scope>NUCLEOTIDE SEQUENCE [LARGE SCALE GENOMIC DNA]</scope>
    <source>
        <strain evidence="7 10">NRRL B-14613</strain>
    </source>
</reference>
<dbReference type="EMBL" id="JAMDMM010000004">
    <property type="protein sequence ID" value="MCY9605812.1"/>
    <property type="molecule type" value="Genomic_DNA"/>
</dbReference>
<gene>
    <name evidence="8" type="primary">cbiQ</name>
    <name evidence="8" type="ORF">FLT43_07515</name>
    <name evidence="7" type="ORF">M5W83_01275</name>
</gene>
<dbReference type="Pfam" id="PF02361">
    <property type="entry name" value="CbiQ"/>
    <property type="match status" value="1"/>
</dbReference>
<evidence type="ECO:0000256" key="3">
    <source>
        <dbReference type="ARBA" id="ARBA00022692"/>
    </source>
</evidence>
<dbReference type="InterPro" id="IPR003339">
    <property type="entry name" value="ABC/ECF_trnsptr_transmembrane"/>
</dbReference>
<dbReference type="GeneID" id="76995821"/>
<comment type="subcellular location">
    <subcellularLocation>
        <location evidence="1">Cell membrane</location>
        <topology evidence="1">Multi-pass membrane protein</topology>
    </subcellularLocation>
</comment>
<evidence type="ECO:0000256" key="5">
    <source>
        <dbReference type="ARBA" id="ARBA00023136"/>
    </source>
</evidence>
<keyword evidence="5 6" id="KW-0472">Membrane</keyword>
<reference evidence="8 9" key="1">
    <citation type="submission" date="2019-07" db="EMBL/GenBank/DDBJ databases">
        <title>Paenibacillus thiaminolyticus NRRL B-4156.</title>
        <authorList>
            <person name="Hehnly C."/>
            <person name="Zhang L."/>
        </authorList>
    </citation>
    <scope>NUCLEOTIDE SEQUENCE [LARGE SCALE GENOMIC DNA]</scope>
    <source>
        <strain evidence="8 9">NRRL B-4156</strain>
    </source>
</reference>
<name>A0AAP9J1S3_PANTH</name>
<proteinExistence type="predicted"/>
<keyword evidence="3 6" id="KW-0812">Transmembrane</keyword>
<keyword evidence="4 6" id="KW-1133">Transmembrane helix</keyword>
<evidence type="ECO:0000313" key="9">
    <source>
        <dbReference type="Proteomes" id="UP000315377"/>
    </source>
</evidence>
<protein>
    <submittedName>
        <fullName evidence="8">Cobalt ECF transporter T component CbiQ</fullName>
    </submittedName>
</protein>
<evidence type="ECO:0000256" key="4">
    <source>
        <dbReference type="ARBA" id="ARBA00022989"/>
    </source>
</evidence>
<sequence>MLTIDKYAYHNRWIGVSPYIKTSGYMLLLILSLSGPAVLQAAICLLLVPLTMYVAKMKCGYYIKWFMLPFSFLLFSIISILISVSPSADGLLWKVQAGSLYLGISDATLQAAAQVLFRSTACLACTLFFVLTVPVQQLVKVMRTIHIPVLLIELMVLIYRFIFIFIEEAAAIRHAQQLRFGYHGLKNSYKSLAMLVNVLFQRVMLRYRDMSVVLDVKLFQGDFHV</sequence>
<organism evidence="8 9">
    <name type="scientific">Paenibacillus thiaminolyticus</name>
    <name type="common">Bacillus thiaminolyticus</name>
    <dbReference type="NCBI Taxonomy" id="49283"/>
    <lineage>
        <taxon>Bacteria</taxon>
        <taxon>Bacillati</taxon>
        <taxon>Bacillota</taxon>
        <taxon>Bacilli</taxon>
        <taxon>Bacillales</taxon>
        <taxon>Paenibacillaceae</taxon>
        <taxon>Paenibacillus</taxon>
    </lineage>
</organism>
<dbReference type="AlphaFoldDB" id="A0AAP9J1S3"/>
<dbReference type="GO" id="GO:0006824">
    <property type="term" value="P:cobalt ion transport"/>
    <property type="evidence" value="ECO:0007669"/>
    <property type="project" value="InterPro"/>
</dbReference>
<feature type="transmembrane region" description="Helical" evidence="6">
    <location>
        <begin position="147"/>
        <end position="166"/>
    </location>
</feature>
<dbReference type="InterPro" id="IPR052770">
    <property type="entry name" value="Cobalt_transport_CbiQ"/>
</dbReference>
<evidence type="ECO:0000313" key="8">
    <source>
        <dbReference type="EMBL" id="QDM43373.1"/>
    </source>
</evidence>
<evidence type="ECO:0000313" key="10">
    <source>
        <dbReference type="Proteomes" id="UP001209276"/>
    </source>
</evidence>
<feature type="transmembrane region" description="Helical" evidence="6">
    <location>
        <begin position="25"/>
        <end position="50"/>
    </location>
</feature>
<dbReference type="PANTHER" id="PTHR43723:SF1">
    <property type="entry name" value="COBALT TRANSPORT PROTEIN CBIQ"/>
    <property type="match status" value="1"/>
</dbReference>
<feature type="transmembrane region" description="Helical" evidence="6">
    <location>
        <begin position="115"/>
        <end position="135"/>
    </location>
</feature>
<evidence type="ECO:0000256" key="2">
    <source>
        <dbReference type="ARBA" id="ARBA00022475"/>
    </source>
</evidence>
<accession>A0AAP9J1S3</accession>
<evidence type="ECO:0000256" key="6">
    <source>
        <dbReference type="SAM" id="Phobius"/>
    </source>
</evidence>
<evidence type="ECO:0000256" key="1">
    <source>
        <dbReference type="ARBA" id="ARBA00004651"/>
    </source>
</evidence>
<dbReference type="EMBL" id="CP041405">
    <property type="protein sequence ID" value="QDM43373.1"/>
    <property type="molecule type" value="Genomic_DNA"/>
</dbReference>
<feature type="transmembrane region" description="Helical" evidence="6">
    <location>
        <begin position="62"/>
        <end position="84"/>
    </location>
</feature>
<dbReference type="InterPro" id="IPR012809">
    <property type="entry name" value="ECF_CbiQ"/>
</dbReference>
<evidence type="ECO:0000313" key="7">
    <source>
        <dbReference type="EMBL" id="MCY9605812.1"/>
    </source>
</evidence>
<dbReference type="RefSeq" id="WP_087442298.1">
    <property type="nucleotide sequence ID" value="NZ_CABMNB010000025.1"/>
</dbReference>
<dbReference type="CDD" id="cd16914">
    <property type="entry name" value="EcfT"/>
    <property type="match status" value="1"/>
</dbReference>
<dbReference type="GO" id="GO:0043190">
    <property type="term" value="C:ATP-binding cassette (ABC) transporter complex"/>
    <property type="evidence" value="ECO:0007669"/>
    <property type="project" value="InterPro"/>
</dbReference>
<dbReference type="NCBIfam" id="TIGR02454">
    <property type="entry name" value="ECF_T_CbiQ"/>
    <property type="match status" value="1"/>
</dbReference>
<dbReference type="Proteomes" id="UP000315377">
    <property type="component" value="Chromosome"/>
</dbReference>
<keyword evidence="2" id="KW-1003">Cell membrane</keyword>
<dbReference type="PANTHER" id="PTHR43723">
    <property type="entry name" value="COBALT TRANSPORT PROTEIN CBIQ"/>
    <property type="match status" value="1"/>
</dbReference>